<evidence type="ECO:0008006" key="3">
    <source>
        <dbReference type="Google" id="ProtNLM"/>
    </source>
</evidence>
<proteinExistence type="predicted"/>
<keyword evidence="2" id="KW-1185">Reference proteome</keyword>
<dbReference type="InterPro" id="IPR032675">
    <property type="entry name" value="LRR_dom_sf"/>
</dbReference>
<name>A0A0C3Q960_9AGAM</name>
<sequence>MSQLPTELVVKIFEFALPSADLTLYGVSYVRTLYAIRLIAKRWQEIVDGTPTFWKFVISILPPHVNEATLSRSGNSPLTVIYSTERSDIGHDHPSAQDFVDSLAHTFHRWSAYNGPVVSGYFDKQAPHLRAIVLWQGETYIPVLELLGGNATNLRHVALSDMSVRWRTGLFARLKVLELRCVSDTNHKLTATHLLDALRASPGLEHLDLDCGSVTIDHPPSLPIITLPRLRYIHFVNCTNGFAGAILRQIRAPSCTYLSLDFEEEQSLPIFLNEDFGPLEELLRTIHSRNGSSGITFDSGSYFSWDSPAEGVRPVPTFSVYMLSGAKIPCISWVERILQDGPGFSICFDDDSAVDLEVLESMESMRCITRVEIRDVWVVEKYLLVLKFIGEPLSTDPVSPSLPCLRELLLTGTEWTTQSVLDMVRSRFSSPLWESTERTPLTISIPRGAFEYEGSEIRPIRDVITLSRIRETDGVECVRFVGSEELDGTLAIIWDEKTSAPVWG</sequence>
<dbReference type="HOGENOM" id="CLU_038506_0_0_1"/>
<dbReference type="Proteomes" id="UP000054248">
    <property type="component" value="Unassembled WGS sequence"/>
</dbReference>
<reference evidence="2" key="2">
    <citation type="submission" date="2015-01" db="EMBL/GenBank/DDBJ databases">
        <title>Evolutionary Origins and Diversification of the Mycorrhizal Mutualists.</title>
        <authorList>
            <consortium name="DOE Joint Genome Institute"/>
            <consortium name="Mycorrhizal Genomics Consortium"/>
            <person name="Kohler A."/>
            <person name="Kuo A."/>
            <person name="Nagy L.G."/>
            <person name="Floudas D."/>
            <person name="Copeland A."/>
            <person name="Barry K.W."/>
            <person name="Cichocki N."/>
            <person name="Veneault-Fourrey C."/>
            <person name="LaButti K."/>
            <person name="Lindquist E.A."/>
            <person name="Lipzen A."/>
            <person name="Lundell T."/>
            <person name="Morin E."/>
            <person name="Murat C."/>
            <person name="Riley R."/>
            <person name="Ohm R."/>
            <person name="Sun H."/>
            <person name="Tunlid A."/>
            <person name="Henrissat B."/>
            <person name="Grigoriev I.V."/>
            <person name="Hibbett D.S."/>
            <person name="Martin F."/>
        </authorList>
    </citation>
    <scope>NUCLEOTIDE SEQUENCE [LARGE SCALE GENOMIC DNA]</scope>
    <source>
        <strain evidence="2">MUT 4182</strain>
    </source>
</reference>
<gene>
    <name evidence="1" type="ORF">M407DRAFT_24211</name>
</gene>
<dbReference type="OrthoDB" id="3016965at2759"/>
<evidence type="ECO:0000313" key="2">
    <source>
        <dbReference type="Proteomes" id="UP000054248"/>
    </source>
</evidence>
<evidence type="ECO:0000313" key="1">
    <source>
        <dbReference type="EMBL" id="KIO26490.1"/>
    </source>
</evidence>
<dbReference type="STRING" id="1051891.A0A0C3Q960"/>
<reference evidence="1 2" key="1">
    <citation type="submission" date="2014-04" db="EMBL/GenBank/DDBJ databases">
        <authorList>
            <consortium name="DOE Joint Genome Institute"/>
            <person name="Kuo A."/>
            <person name="Girlanda M."/>
            <person name="Perotto S."/>
            <person name="Kohler A."/>
            <person name="Nagy L.G."/>
            <person name="Floudas D."/>
            <person name="Copeland A."/>
            <person name="Barry K.W."/>
            <person name="Cichocki N."/>
            <person name="Veneault-Fourrey C."/>
            <person name="LaButti K."/>
            <person name="Lindquist E.A."/>
            <person name="Lipzen A."/>
            <person name="Lundell T."/>
            <person name="Morin E."/>
            <person name="Murat C."/>
            <person name="Sun H."/>
            <person name="Tunlid A."/>
            <person name="Henrissat B."/>
            <person name="Grigoriev I.V."/>
            <person name="Hibbett D.S."/>
            <person name="Martin F."/>
            <person name="Nordberg H.P."/>
            <person name="Cantor M.N."/>
            <person name="Hua S.X."/>
        </authorList>
    </citation>
    <scope>NUCLEOTIDE SEQUENCE [LARGE SCALE GENOMIC DNA]</scope>
    <source>
        <strain evidence="1 2">MUT 4182</strain>
    </source>
</reference>
<dbReference type="SUPFAM" id="SSF52047">
    <property type="entry name" value="RNI-like"/>
    <property type="match status" value="1"/>
</dbReference>
<protein>
    <recommendedName>
        <fullName evidence="3">F-box domain-containing protein</fullName>
    </recommendedName>
</protein>
<dbReference type="AlphaFoldDB" id="A0A0C3Q960"/>
<dbReference type="EMBL" id="KN823023">
    <property type="protein sequence ID" value="KIO26490.1"/>
    <property type="molecule type" value="Genomic_DNA"/>
</dbReference>
<organism evidence="1 2">
    <name type="scientific">Tulasnella calospora MUT 4182</name>
    <dbReference type="NCBI Taxonomy" id="1051891"/>
    <lineage>
        <taxon>Eukaryota</taxon>
        <taxon>Fungi</taxon>
        <taxon>Dikarya</taxon>
        <taxon>Basidiomycota</taxon>
        <taxon>Agaricomycotina</taxon>
        <taxon>Agaricomycetes</taxon>
        <taxon>Cantharellales</taxon>
        <taxon>Tulasnellaceae</taxon>
        <taxon>Tulasnella</taxon>
    </lineage>
</organism>
<dbReference type="Gene3D" id="3.80.10.10">
    <property type="entry name" value="Ribonuclease Inhibitor"/>
    <property type="match status" value="1"/>
</dbReference>
<accession>A0A0C3Q960</accession>